<keyword evidence="1" id="KW-0732">Signal</keyword>
<evidence type="ECO:0000256" key="1">
    <source>
        <dbReference type="SAM" id="SignalP"/>
    </source>
</evidence>
<sequence>MSQQLPFVFLFVLFSTTLAAQQPRSVGHGPSPTDPRPTFELLLPPSVPLVASPDAAVTEKYPLEPFYQRETVNLVPTGTEDQSAFHAVRELFEDLSTLLEEHAIFIRSI</sequence>
<name>A0A4S4NNU6_9BACT</name>
<dbReference type="RefSeq" id="WP_136456532.1">
    <property type="nucleotide sequence ID" value="NZ_SRSF01000001.1"/>
</dbReference>
<dbReference type="EMBL" id="SRSF01000001">
    <property type="protein sequence ID" value="THH41689.1"/>
    <property type="molecule type" value="Genomic_DNA"/>
</dbReference>
<evidence type="ECO:0000313" key="2">
    <source>
        <dbReference type="EMBL" id="THH41689.1"/>
    </source>
</evidence>
<feature type="signal peptide" evidence="1">
    <location>
        <begin position="1"/>
        <end position="20"/>
    </location>
</feature>
<protein>
    <submittedName>
        <fullName evidence="2">Uncharacterized protein</fullName>
    </submittedName>
</protein>
<organism evidence="2 3">
    <name type="scientific">Neolewinella litorea</name>
    <dbReference type="NCBI Taxonomy" id="2562452"/>
    <lineage>
        <taxon>Bacteria</taxon>
        <taxon>Pseudomonadati</taxon>
        <taxon>Bacteroidota</taxon>
        <taxon>Saprospiria</taxon>
        <taxon>Saprospirales</taxon>
        <taxon>Lewinellaceae</taxon>
        <taxon>Neolewinella</taxon>
    </lineage>
</organism>
<accession>A0A4S4NNU6</accession>
<proteinExistence type="predicted"/>
<dbReference type="AlphaFoldDB" id="A0A4S4NNU6"/>
<evidence type="ECO:0000313" key="3">
    <source>
        <dbReference type="Proteomes" id="UP000308528"/>
    </source>
</evidence>
<keyword evidence="3" id="KW-1185">Reference proteome</keyword>
<comment type="caution">
    <text evidence="2">The sequence shown here is derived from an EMBL/GenBank/DDBJ whole genome shotgun (WGS) entry which is preliminary data.</text>
</comment>
<dbReference type="Proteomes" id="UP000308528">
    <property type="component" value="Unassembled WGS sequence"/>
</dbReference>
<reference evidence="2 3" key="1">
    <citation type="submission" date="2019-04" db="EMBL/GenBank/DDBJ databases">
        <title>Lewinella litorea sp. nov., isolated from a marine sand.</title>
        <authorList>
            <person name="Yoon J.-H."/>
        </authorList>
    </citation>
    <scope>NUCLEOTIDE SEQUENCE [LARGE SCALE GENOMIC DNA]</scope>
    <source>
        <strain evidence="2 3">HSMS-39</strain>
    </source>
</reference>
<gene>
    <name evidence="2" type="ORF">E4021_03580</name>
</gene>
<feature type="chain" id="PRO_5020778904" evidence="1">
    <location>
        <begin position="21"/>
        <end position="109"/>
    </location>
</feature>